<accession>A0ABP7E0M1</accession>
<evidence type="ECO:0000313" key="2">
    <source>
        <dbReference type="EMBL" id="GAA3711948.1"/>
    </source>
</evidence>
<proteinExistence type="predicted"/>
<keyword evidence="3" id="KW-1185">Reference proteome</keyword>
<name>A0ABP7E0M1_9GAMM</name>
<evidence type="ECO:0000313" key="3">
    <source>
        <dbReference type="Proteomes" id="UP001501479"/>
    </source>
</evidence>
<evidence type="ECO:0000256" key="1">
    <source>
        <dbReference type="SAM" id="SignalP"/>
    </source>
</evidence>
<dbReference type="Proteomes" id="UP001501479">
    <property type="component" value="Unassembled WGS sequence"/>
</dbReference>
<gene>
    <name evidence="2" type="ORF">GCM10022421_19170</name>
</gene>
<feature type="chain" id="PRO_5046021685" evidence="1">
    <location>
        <begin position="20"/>
        <end position="116"/>
    </location>
</feature>
<organism evidence="2 3">
    <name type="scientific">Oceanisphaera sediminis</name>
    <dbReference type="NCBI Taxonomy" id="981381"/>
    <lineage>
        <taxon>Bacteria</taxon>
        <taxon>Pseudomonadati</taxon>
        <taxon>Pseudomonadota</taxon>
        <taxon>Gammaproteobacteria</taxon>
        <taxon>Aeromonadales</taxon>
        <taxon>Aeromonadaceae</taxon>
        <taxon>Oceanisphaera</taxon>
    </lineage>
</organism>
<sequence length="116" mass="13142">MRRITIFLMLSLTMLAAQASDVIKITEFRRAQINLFDPVSLERVKKVDTGTLELPLNILEVKPSGHYVVEIENERYSIKKRMVRTDRTYELNSSCKNVLAANLDAATRGLGNGECK</sequence>
<feature type="signal peptide" evidence="1">
    <location>
        <begin position="1"/>
        <end position="19"/>
    </location>
</feature>
<keyword evidence="1" id="KW-0732">Signal</keyword>
<reference evidence="3" key="1">
    <citation type="journal article" date="2019" name="Int. J. Syst. Evol. Microbiol.">
        <title>The Global Catalogue of Microorganisms (GCM) 10K type strain sequencing project: providing services to taxonomists for standard genome sequencing and annotation.</title>
        <authorList>
            <consortium name="The Broad Institute Genomics Platform"/>
            <consortium name="The Broad Institute Genome Sequencing Center for Infectious Disease"/>
            <person name="Wu L."/>
            <person name="Ma J."/>
        </authorList>
    </citation>
    <scope>NUCLEOTIDE SEQUENCE [LARGE SCALE GENOMIC DNA]</scope>
    <source>
        <strain evidence="3">JCM 17329</strain>
    </source>
</reference>
<protein>
    <submittedName>
        <fullName evidence="2">Uncharacterized protein</fullName>
    </submittedName>
</protein>
<comment type="caution">
    <text evidence="2">The sequence shown here is derived from an EMBL/GenBank/DDBJ whole genome shotgun (WGS) entry which is preliminary data.</text>
</comment>
<dbReference type="EMBL" id="BAABDS010000029">
    <property type="protein sequence ID" value="GAA3711948.1"/>
    <property type="molecule type" value="Genomic_DNA"/>
</dbReference>